<dbReference type="SUPFAM" id="SSF51735">
    <property type="entry name" value="NAD(P)-binding Rossmann-fold domains"/>
    <property type="match status" value="1"/>
</dbReference>
<dbReference type="PANTHER" id="PTHR24320">
    <property type="entry name" value="RETINOL DEHYDROGENASE"/>
    <property type="match status" value="1"/>
</dbReference>
<proteinExistence type="inferred from homology"/>
<dbReference type="Proteomes" id="UP000189580">
    <property type="component" value="Chromosome d"/>
</dbReference>
<organism evidence="4 5">
    <name type="scientific">Sugiyamaella lignohabitans</name>
    <dbReference type="NCBI Taxonomy" id="796027"/>
    <lineage>
        <taxon>Eukaryota</taxon>
        <taxon>Fungi</taxon>
        <taxon>Dikarya</taxon>
        <taxon>Ascomycota</taxon>
        <taxon>Saccharomycotina</taxon>
        <taxon>Dipodascomycetes</taxon>
        <taxon>Dipodascales</taxon>
        <taxon>Trichomonascaceae</taxon>
        <taxon>Sugiyamaella</taxon>
    </lineage>
</organism>
<dbReference type="InterPro" id="IPR002347">
    <property type="entry name" value="SDR_fam"/>
</dbReference>
<dbReference type="KEGG" id="slb:AWJ20_5204"/>
<comment type="similarity">
    <text evidence="1">Belongs to the short-chain dehydrogenases/reductases (SDR) family.</text>
</comment>
<evidence type="ECO:0000313" key="5">
    <source>
        <dbReference type="Proteomes" id="UP000189580"/>
    </source>
</evidence>
<keyword evidence="5" id="KW-1185">Reference proteome</keyword>
<evidence type="ECO:0000256" key="2">
    <source>
        <dbReference type="ARBA" id="ARBA00022857"/>
    </source>
</evidence>
<dbReference type="PRINTS" id="PR00081">
    <property type="entry name" value="GDHRDH"/>
</dbReference>
<dbReference type="OrthoDB" id="191139at2759"/>
<gene>
    <name evidence="4" type="primary">ENV9</name>
    <name evidence="4" type="ORF">AWJ20_5204</name>
</gene>
<keyword evidence="2" id="KW-0521">NADP</keyword>
<dbReference type="GeneID" id="30037421"/>
<protein>
    <submittedName>
        <fullName evidence="4">Env9p</fullName>
    </submittedName>
</protein>
<dbReference type="Gene3D" id="3.40.50.720">
    <property type="entry name" value="NAD(P)-binding Rossmann-like Domain"/>
    <property type="match status" value="1"/>
</dbReference>
<evidence type="ECO:0000256" key="1">
    <source>
        <dbReference type="ARBA" id="ARBA00006484"/>
    </source>
</evidence>
<dbReference type="RefSeq" id="XP_018736720.1">
    <property type="nucleotide sequence ID" value="XM_018882333.1"/>
</dbReference>
<dbReference type="GO" id="GO:0016491">
    <property type="term" value="F:oxidoreductase activity"/>
    <property type="evidence" value="ECO:0007669"/>
    <property type="project" value="UniProtKB-KW"/>
</dbReference>
<name>A0A167EM77_9ASCO</name>
<dbReference type="AlphaFoldDB" id="A0A167EM77"/>
<dbReference type="Pfam" id="PF00106">
    <property type="entry name" value="adh_short"/>
    <property type="match status" value="1"/>
</dbReference>
<dbReference type="PANTHER" id="PTHR24320:SF236">
    <property type="entry name" value="SHORT-CHAIN DEHYDROGENASE-RELATED"/>
    <property type="match status" value="1"/>
</dbReference>
<reference evidence="4 5" key="1">
    <citation type="submission" date="2016-02" db="EMBL/GenBank/DDBJ databases">
        <title>Complete genome sequence and transcriptome regulation of the pentose utilising yeast Sugiyamaella lignohabitans.</title>
        <authorList>
            <person name="Bellasio M."/>
            <person name="Peymann A."/>
            <person name="Valli M."/>
            <person name="Sipitzky M."/>
            <person name="Graf A."/>
            <person name="Sauer M."/>
            <person name="Marx H."/>
            <person name="Mattanovich D."/>
        </authorList>
    </citation>
    <scope>NUCLEOTIDE SEQUENCE [LARGE SCALE GENOMIC DNA]</scope>
    <source>
        <strain evidence="4 5">CBS 10342</strain>
    </source>
</reference>
<keyword evidence="3" id="KW-0560">Oxidoreductase</keyword>
<accession>A0A167EM77</accession>
<sequence length="316" mass="35068">MKFSEFVQFLGHFRPSAPTFTEKDYPDQTGRVFIVTGGPTGIGYHVSRYLLQKNAKVWVVARSQTKVDAAITQFKKEMPNCNVDFFLVDFSDLATIKPGVQKFLDTESRLDGVFHNAGVMVPPNGSKTTQGYELQLGVNCVGPFLLQKYLDDIIIKTAKISPPNSTRIVWVSSSGHGFSPKAGIQWDNINFEKLNKPWKAYGQSKAINVYQGILWPKKHAGSGVVSLSAHPGNLKSELQRNTSAAMNILLYPANYGAYTELYGALHPSLTTKDNGSYLIPWGKKGVARSDIVEGANGKNGERLWNWLEEQVAPYYN</sequence>
<evidence type="ECO:0000256" key="3">
    <source>
        <dbReference type="ARBA" id="ARBA00023002"/>
    </source>
</evidence>
<evidence type="ECO:0000313" key="4">
    <source>
        <dbReference type="EMBL" id="ANB14243.1"/>
    </source>
</evidence>
<dbReference type="InterPro" id="IPR036291">
    <property type="entry name" value="NAD(P)-bd_dom_sf"/>
</dbReference>
<dbReference type="EMBL" id="CP014502">
    <property type="protein sequence ID" value="ANB14243.1"/>
    <property type="molecule type" value="Genomic_DNA"/>
</dbReference>